<accession>V4A4K4</accession>
<name>V4A4K4_LOTGI</name>
<dbReference type="AlphaFoldDB" id="V4A4K4"/>
<dbReference type="GeneID" id="20249426"/>
<keyword evidence="2" id="KW-1133">Transmembrane helix</keyword>
<evidence type="ECO:0000256" key="3">
    <source>
        <dbReference type="SAM" id="SignalP"/>
    </source>
</evidence>
<keyword evidence="2" id="KW-0472">Membrane</keyword>
<organism evidence="4 5">
    <name type="scientific">Lottia gigantea</name>
    <name type="common">Giant owl limpet</name>
    <dbReference type="NCBI Taxonomy" id="225164"/>
    <lineage>
        <taxon>Eukaryota</taxon>
        <taxon>Metazoa</taxon>
        <taxon>Spiralia</taxon>
        <taxon>Lophotrochozoa</taxon>
        <taxon>Mollusca</taxon>
        <taxon>Gastropoda</taxon>
        <taxon>Patellogastropoda</taxon>
        <taxon>Lottioidea</taxon>
        <taxon>Lottiidae</taxon>
        <taxon>Lottia</taxon>
    </lineage>
</organism>
<reference evidence="4 5" key="1">
    <citation type="journal article" date="2013" name="Nature">
        <title>Insights into bilaterian evolution from three spiralian genomes.</title>
        <authorList>
            <person name="Simakov O."/>
            <person name="Marletaz F."/>
            <person name="Cho S.J."/>
            <person name="Edsinger-Gonzales E."/>
            <person name="Havlak P."/>
            <person name="Hellsten U."/>
            <person name="Kuo D.H."/>
            <person name="Larsson T."/>
            <person name="Lv J."/>
            <person name="Arendt D."/>
            <person name="Savage R."/>
            <person name="Osoegawa K."/>
            <person name="de Jong P."/>
            <person name="Grimwood J."/>
            <person name="Chapman J.A."/>
            <person name="Shapiro H."/>
            <person name="Aerts A."/>
            <person name="Otillar R.P."/>
            <person name="Terry A.Y."/>
            <person name="Boore J.L."/>
            <person name="Grigoriev I.V."/>
            <person name="Lindberg D.R."/>
            <person name="Seaver E.C."/>
            <person name="Weisblat D.A."/>
            <person name="Putnam N.H."/>
            <person name="Rokhsar D.S."/>
        </authorList>
    </citation>
    <scope>NUCLEOTIDE SEQUENCE [LARGE SCALE GENOMIC DNA]</scope>
</reference>
<feature type="chain" id="PRO_5004718340" evidence="3">
    <location>
        <begin position="20"/>
        <end position="537"/>
    </location>
</feature>
<gene>
    <name evidence="4" type="ORF">LOTGIDRAFT_234029</name>
</gene>
<feature type="signal peptide" evidence="3">
    <location>
        <begin position="1"/>
        <end position="19"/>
    </location>
</feature>
<dbReference type="RefSeq" id="XP_009059375.1">
    <property type="nucleotide sequence ID" value="XM_009061127.1"/>
</dbReference>
<keyword evidence="5" id="KW-1185">Reference proteome</keyword>
<feature type="transmembrane region" description="Helical" evidence="2">
    <location>
        <begin position="271"/>
        <end position="294"/>
    </location>
</feature>
<sequence length="537" mass="60845">MKQAIFLVVLLTEVMFINGQIDMVNGLVDMNKVRKFYDILKKSCCSYQPNECMDQVSRKKRRTNPYSVYPTDDDGDDDRIDRFENCLCKARKQSQKCQLEFKVNKSKKRIDSKKSYRVVFHWHEEFKEFKCRIQQDRTIECQFYKKTTISSKLRDDVELLVTYHTVEKSECRTVCDTISCAYEADEQSDFDFYNDNMQHHFDICMDPPLVMSTTNAPISTTSDIPVDQTSTTKQSVLPGLQTTTPVTNDGSGSGKIKGGKDRSDVPDISGLVGGIVGGLLVAILIIIAIIFYIFRFKGKRTLSRSTSEPIDRKHSVIQETLSDNIYSVMEEPVYQDPSCMVNDNRTIRDNEPIVRSDSMLDPSYVNLAMSNSPVSSQAQIVPTAPYISPRSPTIAILPPTYINKKPPTAPKPILLNVSKQTGTPNQTSSIIHHEPNSPTTSTTDYHVYEHVIPTEQEDNKYEQLKQYEQLGAAPYYIGATEFNPKVAIPKTTPGFSREDSRGYTEPEISNCVIYNAKRPEYIELESDSGYSLAKDVE</sequence>
<keyword evidence="2" id="KW-0812">Transmembrane</keyword>
<evidence type="ECO:0000313" key="4">
    <source>
        <dbReference type="EMBL" id="ESO89900.1"/>
    </source>
</evidence>
<feature type="region of interest" description="Disordered" evidence="1">
    <location>
        <begin position="239"/>
        <end position="261"/>
    </location>
</feature>
<keyword evidence="3" id="KW-0732">Signal</keyword>
<dbReference type="Proteomes" id="UP000030746">
    <property type="component" value="Unassembled WGS sequence"/>
</dbReference>
<feature type="region of interest" description="Disordered" evidence="1">
    <location>
        <begin position="421"/>
        <end position="443"/>
    </location>
</feature>
<evidence type="ECO:0000256" key="1">
    <source>
        <dbReference type="SAM" id="MobiDB-lite"/>
    </source>
</evidence>
<feature type="compositionally biased region" description="Polar residues" evidence="1">
    <location>
        <begin position="239"/>
        <end position="248"/>
    </location>
</feature>
<dbReference type="HOGENOM" id="CLU_507441_0_0_1"/>
<dbReference type="EMBL" id="KB202518">
    <property type="protein sequence ID" value="ESO89900.1"/>
    <property type="molecule type" value="Genomic_DNA"/>
</dbReference>
<protein>
    <submittedName>
        <fullName evidence="4">Uncharacterized protein</fullName>
    </submittedName>
</protein>
<dbReference type="CTD" id="20249426"/>
<proteinExistence type="predicted"/>
<evidence type="ECO:0000313" key="5">
    <source>
        <dbReference type="Proteomes" id="UP000030746"/>
    </source>
</evidence>
<evidence type="ECO:0000256" key="2">
    <source>
        <dbReference type="SAM" id="Phobius"/>
    </source>
</evidence>
<dbReference type="KEGG" id="lgi:LOTGIDRAFT_234029"/>